<protein>
    <submittedName>
        <fullName evidence="1">Uncharacterized protein</fullName>
    </submittedName>
</protein>
<proteinExistence type="predicted"/>
<comment type="caution">
    <text evidence="1">The sequence shown here is derived from an EMBL/GenBank/DDBJ whole genome shotgun (WGS) entry which is preliminary data.</text>
</comment>
<evidence type="ECO:0000313" key="2">
    <source>
        <dbReference type="Proteomes" id="UP000633509"/>
    </source>
</evidence>
<accession>A0ABR9LU71</accession>
<reference evidence="1 2" key="1">
    <citation type="submission" date="2020-10" db="EMBL/GenBank/DDBJ databases">
        <title>Sequencing the genomes of 1000 actinobacteria strains.</title>
        <authorList>
            <person name="Klenk H.-P."/>
        </authorList>
    </citation>
    <scope>NUCLEOTIDE SEQUENCE [LARGE SCALE GENOMIC DNA]</scope>
    <source>
        <strain evidence="1 2">DSM 43173</strain>
    </source>
</reference>
<dbReference type="EMBL" id="JADBEK010000001">
    <property type="protein sequence ID" value="MBE1584197.1"/>
    <property type="molecule type" value="Genomic_DNA"/>
</dbReference>
<dbReference type="Proteomes" id="UP000633509">
    <property type="component" value="Unassembled WGS sequence"/>
</dbReference>
<gene>
    <name evidence="1" type="ORF">H4W80_002455</name>
</gene>
<evidence type="ECO:0000313" key="1">
    <source>
        <dbReference type="EMBL" id="MBE1584197.1"/>
    </source>
</evidence>
<organism evidence="1 2">
    <name type="scientific">Nonomuraea angiospora</name>
    <dbReference type="NCBI Taxonomy" id="46172"/>
    <lineage>
        <taxon>Bacteria</taxon>
        <taxon>Bacillati</taxon>
        <taxon>Actinomycetota</taxon>
        <taxon>Actinomycetes</taxon>
        <taxon>Streptosporangiales</taxon>
        <taxon>Streptosporangiaceae</taxon>
        <taxon>Nonomuraea</taxon>
    </lineage>
</organism>
<name>A0ABR9LU71_9ACTN</name>
<sequence length="30" mass="3249">MAHTEKITGRHDIGGRLLAVQITTWAGDSL</sequence>
<keyword evidence="2" id="KW-1185">Reference proteome</keyword>